<organism evidence="1 2">
    <name type="scientific">Hymenobacter swuensis DY53</name>
    <dbReference type="NCBI Taxonomy" id="1227739"/>
    <lineage>
        <taxon>Bacteria</taxon>
        <taxon>Pseudomonadati</taxon>
        <taxon>Bacteroidota</taxon>
        <taxon>Cytophagia</taxon>
        <taxon>Cytophagales</taxon>
        <taxon>Hymenobacteraceae</taxon>
        <taxon>Hymenobacter</taxon>
    </lineage>
</organism>
<dbReference type="KEGG" id="hsw:Hsw_2228"/>
<dbReference type="InterPro" id="IPR035965">
    <property type="entry name" value="PAS-like_dom_sf"/>
</dbReference>
<dbReference type="AlphaFoldDB" id="W8EYX9"/>
<evidence type="ECO:0000313" key="1">
    <source>
        <dbReference type="EMBL" id="AHJ97823.1"/>
    </source>
</evidence>
<dbReference type="PATRIC" id="fig|1227739.3.peg.2431"/>
<proteinExistence type="predicted"/>
<evidence type="ECO:0000313" key="2">
    <source>
        <dbReference type="Proteomes" id="UP000019423"/>
    </source>
</evidence>
<dbReference type="Gene3D" id="3.30.450.20">
    <property type="entry name" value="PAS domain"/>
    <property type="match status" value="1"/>
</dbReference>
<gene>
    <name evidence="1" type="ORF">Hsw_2228</name>
</gene>
<dbReference type="InterPro" id="IPR000014">
    <property type="entry name" value="PAS"/>
</dbReference>
<dbReference type="HOGENOM" id="CLU_3118671_0_0_10"/>
<reference evidence="1 2" key="1">
    <citation type="submission" date="2014-01" db="EMBL/GenBank/DDBJ databases">
        <title>Complete genome sequence of ionizing-radiation resistance bacterium Hymenobacter swuensis DY53.</title>
        <authorList>
            <person name="Jung J.-H."/>
            <person name="Jeong S.-W."/>
            <person name="Joe M.-H."/>
            <person name="Cho y.-j."/>
            <person name="Kim M.-K."/>
            <person name="Lim S.-Y."/>
        </authorList>
    </citation>
    <scope>NUCLEOTIDE SEQUENCE [LARGE SCALE GENOMIC DNA]</scope>
    <source>
        <strain evidence="1 2">DY53</strain>
    </source>
</reference>
<dbReference type="NCBIfam" id="TIGR00229">
    <property type="entry name" value="sensory_box"/>
    <property type="match status" value="1"/>
</dbReference>
<evidence type="ECO:0008006" key="3">
    <source>
        <dbReference type="Google" id="ProtNLM"/>
    </source>
</evidence>
<protein>
    <recommendedName>
        <fullName evidence="3">PAC domain-containing protein</fullName>
    </recommendedName>
</protein>
<dbReference type="EMBL" id="CP007145">
    <property type="protein sequence ID" value="AHJ97823.1"/>
    <property type="molecule type" value="Genomic_DNA"/>
</dbReference>
<dbReference type="STRING" id="1227739.Hsw_2228"/>
<name>W8EYX9_9BACT</name>
<accession>W8EYX9</accession>
<dbReference type="Proteomes" id="UP000019423">
    <property type="component" value="Chromosome"/>
</dbReference>
<sequence>MGSHRVFRGQRQDGSAFPVEVNLSYFHLDEELYVVAYVFDLTKKKPLSRS</sequence>
<keyword evidence="2" id="KW-1185">Reference proteome</keyword>
<dbReference type="SUPFAM" id="SSF55785">
    <property type="entry name" value="PYP-like sensor domain (PAS domain)"/>
    <property type="match status" value="1"/>
</dbReference>